<proteinExistence type="inferred from homology"/>
<gene>
    <name evidence="16" type="ORF">JG687_00005038</name>
    <name evidence="17" type="ORF">PC110_g10289</name>
    <name evidence="11" type="ORF">PC113_g10704</name>
    <name evidence="12" type="ORF">PC115_g9356</name>
    <name evidence="13" type="ORF">PC117_g9254</name>
    <name evidence="14" type="ORF">PC118_g9929</name>
    <name evidence="15" type="ORF">PC129_g8366</name>
</gene>
<evidence type="ECO:0000313" key="14">
    <source>
        <dbReference type="EMBL" id="KAG2982526.1"/>
    </source>
</evidence>
<evidence type="ECO:0000256" key="3">
    <source>
        <dbReference type="ARBA" id="ARBA00022676"/>
    </source>
</evidence>
<keyword evidence="18" id="KW-1185">Reference proteome</keyword>
<dbReference type="AlphaFoldDB" id="A0A329S9D6"/>
<dbReference type="EMBL" id="RCMK01000209">
    <property type="protein sequence ID" value="KAG2943985.1"/>
    <property type="molecule type" value="Genomic_DNA"/>
</dbReference>
<keyword evidence="5 10" id="KW-0812">Transmembrane</keyword>
<comment type="similarity">
    <text evidence="2">Belongs to the MNN1/MNT family.</text>
</comment>
<dbReference type="Proteomes" id="UP000760860">
    <property type="component" value="Unassembled WGS sequence"/>
</dbReference>
<dbReference type="GO" id="GO:0005794">
    <property type="term" value="C:Golgi apparatus"/>
    <property type="evidence" value="ECO:0007669"/>
    <property type="project" value="TreeGrafter"/>
</dbReference>
<evidence type="ECO:0000256" key="6">
    <source>
        <dbReference type="ARBA" id="ARBA00022968"/>
    </source>
</evidence>
<dbReference type="Proteomes" id="UP000688947">
    <property type="component" value="Unassembled WGS sequence"/>
</dbReference>
<dbReference type="SUPFAM" id="SSF53448">
    <property type="entry name" value="Nucleotide-diphospho-sugar transferases"/>
    <property type="match status" value="1"/>
</dbReference>
<dbReference type="Proteomes" id="UP000735874">
    <property type="component" value="Unassembled WGS sequence"/>
</dbReference>
<evidence type="ECO:0000313" key="11">
    <source>
        <dbReference type="EMBL" id="KAG2857405.1"/>
    </source>
</evidence>
<dbReference type="Proteomes" id="UP000697107">
    <property type="component" value="Unassembled WGS sequence"/>
</dbReference>
<evidence type="ECO:0000256" key="2">
    <source>
        <dbReference type="ARBA" id="ARBA00009105"/>
    </source>
</evidence>
<evidence type="ECO:0000256" key="5">
    <source>
        <dbReference type="ARBA" id="ARBA00022692"/>
    </source>
</evidence>
<feature type="transmembrane region" description="Helical" evidence="10">
    <location>
        <begin position="12"/>
        <end position="31"/>
    </location>
</feature>
<dbReference type="PANTHER" id="PTHR31392">
    <property type="entry name" value="ALPHA-1,3-MANNOSYLTRANSFERASE MNN1-RELATED"/>
    <property type="match status" value="1"/>
</dbReference>
<evidence type="ECO:0000256" key="4">
    <source>
        <dbReference type="ARBA" id="ARBA00022679"/>
    </source>
</evidence>
<dbReference type="OrthoDB" id="430354at2759"/>
<comment type="subcellular location">
    <subcellularLocation>
        <location evidence="1">Membrane</location>
        <topology evidence="1">Single-pass type II membrane protein</topology>
    </subcellularLocation>
</comment>
<evidence type="ECO:0000256" key="8">
    <source>
        <dbReference type="ARBA" id="ARBA00023136"/>
    </source>
</evidence>
<reference evidence="11" key="2">
    <citation type="submission" date="2018-10" db="EMBL/GenBank/DDBJ databases">
        <title>Effector identification in a new, highly contiguous assembly of the strawberry crown rot pathogen Phytophthora cactorum.</title>
        <authorList>
            <person name="Armitage A.D."/>
            <person name="Nellist C.F."/>
            <person name="Bates H."/>
            <person name="Vickerstaff R.J."/>
            <person name="Harrison R.J."/>
        </authorList>
    </citation>
    <scope>NUCLEOTIDE SEQUENCE</scope>
    <source>
        <strain evidence="11">15-7</strain>
        <strain evidence="12">4032</strain>
        <strain evidence="13">4040</strain>
        <strain evidence="14">P415</strain>
        <strain evidence="15">P421</strain>
    </source>
</reference>
<evidence type="ECO:0000313" key="18">
    <source>
        <dbReference type="Proteomes" id="UP000251314"/>
    </source>
</evidence>
<evidence type="ECO:0000256" key="9">
    <source>
        <dbReference type="ARBA" id="ARBA00023180"/>
    </source>
</evidence>
<dbReference type="GO" id="GO:0000033">
    <property type="term" value="F:alpha-1,3-mannosyltransferase activity"/>
    <property type="evidence" value="ECO:0007669"/>
    <property type="project" value="TreeGrafter"/>
</dbReference>
<evidence type="ECO:0000256" key="10">
    <source>
        <dbReference type="SAM" id="Phobius"/>
    </source>
</evidence>
<keyword evidence="8 10" id="KW-0472">Membrane</keyword>
<sequence length="481" mass="55090">MALSVRRPARLPVSLVLLASFASILLTTVYINGRLVGNSSIGLSDSFAAFRSRTYGLRVQTGDIIDDSFGTALLHPDSQFYKRGQNFDPSVRRDRGIMVCMHDGVLDMGLSLLQELRCLGNQELIQVYHCGEDELSERSANLIFSLDNRVELVDVCSYLSSQGVISSNMANEFQSWWIKPLAMYHTDIRHVMLLDVDDVIMRDPAVLRHLDVYMETGTTFFYDRVVQKKKFLNGNDHGRSYLRRLFREFDYARFNVSKGFAPSKHVLNSFAYKGKSCHEMDSSMVLIDKERAGKTVMDIMLWFITEERLRFKYSWGDKETFWLAFEMAHVPYSFSPWGVSVVDSMPNEDMKRHPDALCGSILQFLPVESNETEVLYVNGKALIDPYPQGVAYIRKAKQNNLFNALPTHMTPRQRRREVNMTARPNEKFNIECLVGMGSTPLPATFSHNLFRRRLHFLGVAMDVIGSLQYCETYDQEGVHQV</sequence>
<reference evidence="17 18" key="1">
    <citation type="submission" date="2018-01" db="EMBL/GenBank/DDBJ databases">
        <title>Draft genome of the strawberry crown rot pathogen Phytophthora cactorum.</title>
        <authorList>
            <person name="Armitage A.D."/>
            <person name="Lysoe E."/>
            <person name="Nellist C.F."/>
            <person name="Harrison R.J."/>
            <person name="Brurberg M.B."/>
        </authorList>
    </citation>
    <scope>NUCLEOTIDE SEQUENCE [LARGE SCALE GENOMIC DNA]</scope>
    <source>
        <strain evidence="17 18">10300</strain>
    </source>
</reference>
<name>A0A329S9D6_9STRA</name>
<dbReference type="Proteomes" id="UP000774804">
    <property type="component" value="Unassembled WGS sequence"/>
</dbReference>
<dbReference type="Proteomes" id="UP000736787">
    <property type="component" value="Unassembled WGS sequence"/>
</dbReference>
<keyword evidence="6" id="KW-0735">Signal-anchor</keyword>
<dbReference type="InterPro" id="IPR029044">
    <property type="entry name" value="Nucleotide-diphossugar_trans"/>
</dbReference>
<dbReference type="InterPro" id="IPR022751">
    <property type="entry name" value="Alpha_mannosyltransferase"/>
</dbReference>
<dbReference type="EMBL" id="RCML01000277">
    <property type="protein sequence ID" value="KAG2982526.1"/>
    <property type="molecule type" value="Genomic_DNA"/>
</dbReference>
<evidence type="ECO:0000313" key="12">
    <source>
        <dbReference type="EMBL" id="KAG2921976.1"/>
    </source>
</evidence>
<evidence type="ECO:0000256" key="1">
    <source>
        <dbReference type="ARBA" id="ARBA00004606"/>
    </source>
</evidence>
<dbReference type="EMBL" id="JAENGZ010000184">
    <property type="protein sequence ID" value="KAG6966084.1"/>
    <property type="molecule type" value="Genomic_DNA"/>
</dbReference>
<keyword evidence="4" id="KW-0808">Transferase</keyword>
<organism evidence="17 18">
    <name type="scientific">Phytophthora cactorum</name>
    <dbReference type="NCBI Taxonomy" id="29920"/>
    <lineage>
        <taxon>Eukaryota</taxon>
        <taxon>Sar</taxon>
        <taxon>Stramenopiles</taxon>
        <taxon>Oomycota</taxon>
        <taxon>Peronosporomycetes</taxon>
        <taxon>Peronosporales</taxon>
        <taxon>Peronosporaceae</taxon>
        <taxon>Phytophthora</taxon>
    </lineage>
</organism>
<dbReference type="PANTHER" id="PTHR31392:SF1">
    <property type="entry name" value="ALPHA-1,3-MANNOSYLTRANSFERASE MNN1-RELATED"/>
    <property type="match status" value="1"/>
</dbReference>
<evidence type="ECO:0000313" key="13">
    <source>
        <dbReference type="EMBL" id="KAG2943985.1"/>
    </source>
</evidence>
<dbReference type="EMBL" id="RCMV01000242">
    <property type="protein sequence ID" value="KAG3220887.1"/>
    <property type="molecule type" value="Genomic_DNA"/>
</dbReference>
<dbReference type="EMBL" id="RCMI01000256">
    <property type="protein sequence ID" value="KAG2921976.1"/>
    <property type="molecule type" value="Genomic_DNA"/>
</dbReference>
<dbReference type="Pfam" id="PF11051">
    <property type="entry name" value="Mannosyl_trans3"/>
    <property type="match status" value="1"/>
</dbReference>
<evidence type="ECO:0000313" key="16">
    <source>
        <dbReference type="EMBL" id="KAG6966084.1"/>
    </source>
</evidence>
<dbReference type="GO" id="GO:0006493">
    <property type="term" value="P:protein O-linked glycosylation"/>
    <property type="evidence" value="ECO:0007669"/>
    <property type="project" value="TreeGrafter"/>
</dbReference>
<keyword evidence="3" id="KW-0328">Glycosyltransferase</keyword>
<dbReference type="GO" id="GO:0016020">
    <property type="term" value="C:membrane"/>
    <property type="evidence" value="ECO:0007669"/>
    <property type="project" value="UniProtKB-SubCell"/>
</dbReference>
<dbReference type="Proteomes" id="UP000251314">
    <property type="component" value="Unassembled WGS sequence"/>
</dbReference>
<evidence type="ECO:0008006" key="19">
    <source>
        <dbReference type="Google" id="ProtNLM"/>
    </source>
</evidence>
<evidence type="ECO:0000313" key="15">
    <source>
        <dbReference type="EMBL" id="KAG3220887.1"/>
    </source>
</evidence>
<protein>
    <recommendedName>
        <fullName evidence="19">Nucleotide-diphospho-sugar transferase</fullName>
    </recommendedName>
</protein>
<evidence type="ECO:0000256" key="7">
    <source>
        <dbReference type="ARBA" id="ARBA00022989"/>
    </source>
</evidence>
<comment type="caution">
    <text evidence="17">The sequence shown here is derived from an EMBL/GenBank/DDBJ whole genome shotgun (WGS) entry which is preliminary data.</text>
</comment>
<keyword evidence="9" id="KW-0325">Glycoprotein</keyword>
<dbReference type="VEuPathDB" id="FungiDB:PC110_g10289"/>
<dbReference type="EMBL" id="RCMG01000292">
    <property type="protein sequence ID" value="KAG2857405.1"/>
    <property type="molecule type" value="Genomic_DNA"/>
</dbReference>
<keyword evidence="7 10" id="KW-1133">Transmembrane helix</keyword>
<evidence type="ECO:0000313" key="17">
    <source>
        <dbReference type="EMBL" id="RAW33385.1"/>
    </source>
</evidence>
<accession>A0A329S9D6</accession>
<reference evidence="16" key="3">
    <citation type="submission" date="2021-01" db="EMBL/GenBank/DDBJ databases">
        <title>Phytophthora aleatoria, a newly-described species from Pinus radiata is distinct from Phytophthora cactorum isolates based on comparative genomics.</title>
        <authorList>
            <person name="Mcdougal R."/>
            <person name="Panda P."/>
            <person name="Williams N."/>
            <person name="Studholme D.J."/>
        </authorList>
    </citation>
    <scope>NUCLEOTIDE SEQUENCE</scope>
    <source>
        <strain evidence="16">NZFS 3830</strain>
    </source>
</reference>
<dbReference type="EMBL" id="MJFZ01000239">
    <property type="protein sequence ID" value="RAW33385.1"/>
    <property type="molecule type" value="Genomic_DNA"/>
</dbReference>